<evidence type="ECO:0000313" key="1">
    <source>
        <dbReference type="EMBL" id="RKO88357.1"/>
    </source>
</evidence>
<gene>
    <name evidence="1" type="ORF">BDK51DRAFT_47415</name>
</gene>
<accession>A0A4V1IR03</accession>
<proteinExistence type="predicted"/>
<dbReference type="PANTHER" id="PTHR41317:SF1">
    <property type="entry name" value="PD-(D_E)XK NUCLEASE FAMILY TRANSPOSASE"/>
    <property type="match status" value="1"/>
</dbReference>
<protein>
    <submittedName>
        <fullName evidence="1">Uncharacterized protein</fullName>
    </submittedName>
</protein>
<keyword evidence="2" id="KW-1185">Reference proteome</keyword>
<dbReference type="AlphaFoldDB" id="A0A4V1IR03"/>
<dbReference type="OrthoDB" id="2511494at2759"/>
<reference evidence="2" key="1">
    <citation type="journal article" date="2018" name="Nat. Microbiol.">
        <title>Leveraging single-cell genomics to expand the fungal tree of life.</title>
        <authorList>
            <person name="Ahrendt S.R."/>
            <person name="Quandt C.A."/>
            <person name="Ciobanu D."/>
            <person name="Clum A."/>
            <person name="Salamov A."/>
            <person name="Andreopoulos B."/>
            <person name="Cheng J.F."/>
            <person name="Woyke T."/>
            <person name="Pelin A."/>
            <person name="Henrissat B."/>
            <person name="Reynolds N.K."/>
            <person name="Benny G.L."/>
            <person name="Smith M.E."/>
            <person name="James T.Y."/>
            <person name="Grigoriev I.V."/>
        </authorList>
    </citation>
    <scope>NUCLEOTIDE SEQUENCE [LARGE SCALE GENOMIC DNA]</scope>
</reference>
<dbReference type="EMBL" id="KZ996769">
    <property type="protein sequence ID" value="RKO88357.1"/>
    <property type="molecule type" value="Genomic_DNA"/>
</dbReference>
<sequence length="170" mass="18725">MGGIPDPIKNTYVAWAQPAFDTSRCLPLIESTTTFLPFYNVTHYGLISLPAFRAHYERKNTSFELSDGPTDIDLILWVLAYMGDQRNPVPLPNSVLSSALVKPLLKNLHFAAMSDQDRALYDANVRATKDEAARLEAAQTAGEARGIEIGVEMGKELGVKQSVINMKKEG</sequence>
<evidence type="ECO:0000313" key="2">
    <source>
        <dbReference type="Proteomes" id="UP000269721"/>
    </source>
</evidence>
<dbReference type="PANTHER" id="PTHR41317">
    <property type="entry name" value="PD-(D_E)XK NUCLEASE FAMILY TRANSPOSASE"/>
    <property type="match status" value="1"/>
</dbReference>
<feature type="non-terminal residue" evidence="1">
    <location>
        <position position="170"/>
    </location>
</feature>
<name>A0A4V1IR03_9FUNG</name>
<organism evidence="1 2">
    <name type="scientific">Blyttiomyces helicus</name>
    <dbReference type="NCBI Taxonomy" id="388810"/>
    <lineage>
        <taxon>Eukaryota</taxon>
        <taxon>Fungi</taxon>
        <taxon>Fungi incertae sedis</taxon>
        <taxon>Chytridiomycota</taxon>
        <taxon>Chytridiomycota incertae sedis</taxon>
        <taxon>Chytridiomycetes</taxon>
        <taxon>Chytridiomycetes incertae sedis</taxon>
        <taxon>Blyttiomyces</taxon>
    </lineage>
</organism>
<dbReference type="Proteomes" id="UP000269721">
    <property type="component" value="Unassembled WGS sequence"/>
</dbReference>